<dbReference type="SUPFAM" id="SSF69593">
    <property type="entry name" value="Glycerol-3-phosphate (1)-acyltransferase"/>
    <property type="match status" value="1"/>
</dbReference>
<comment type="pathway">
    <text evidence="1">Lipid metabolism.</text>
</comment>
<evidence type="ECO:0000259" key="5">
    <source>
        <dbReference type="SMART" id="SM00563"/>
    </source>
</evidence>
<keyword evidence="4" id="KW-1133">Transmembrane helix</keyword>
<dbReference type="RefSeq" id="WP_181550916.1">
    <property type="nucleotide sequence ID" value="NZ_JACDUS010000003.1"/>
</dbReference>
<feature type="domain" description="Phospholipid/glycerol acyltransferase" evidence="5">
    <location>
        <begin position="59"/>
        <end position="188"/>
    </location>
</feature>
<dbReference type="InterPro" id="IPR002123">
    <property type="entry name" value="Plipid/glycerol_acylTrfase"/>
</dbReference>
<keyword evidence="7" id="KW-1185">Reference proteome</keyword>
<evidence type="ECO:0000313" key="7">
    <source>
        <dbReference type="Proteomes" id="UP000525298"/>
    </source>
</evidence>
<keyword evidence="3" id="KW-0012">Acyltransferase</keyword>
<gene>
    <name evidence="6" type="ORF">HNR65_001595</name>
</gene>
<reference evidence="6 7" key="1">
    <citation type="submission" date="2020-07" db="EMBL/GenBank/DDBJ databases">
        <title>Genomic Encyclopedia of Type Strains, Phase IV (KMG-IV): sequencing the most valuable type-strain genomes for metagenomic binning, comparative biology and taxonomic classification.</title>
        <authorList>
            <person name="Goeker M."/>
        </authorList>
    </citation>
    <scope>NUCLEOTIDE SEQUENCE [LARGE SCALE GENOMIC DNA]</scope>
    <source>
        <strain evidence="6 7">DSM 17721</strain>
    </source>
</reference>
<keyword evidence="4" id="KW-0472">Membrane</keyword>
<evidence type="ECO:0000256" key="1">
    <source>
        <dbReference type="ARBA" id="ARBA00005189"/>
    </source>
</evidence>
<evidence type="ECO:0000313" key="6">
    <source>
        <dbReference type="EMBL" id="MBA2881269.1"/>
    </source>
</evidence>
<comment type="caution">
    <text evidence="6">The sequence shown here is derived from an EMBL/GenBank/DDBJ whole genome shotgun (WGS) entry which is preliminary data.</text>
</comment>
<evidence type="ECO:0000256" key="3">
    <source>
        <dbReference type="ARBA" id="ARBA00023315"/>
    </source>
</evidence>
<proteinExistence type="predicted"/>
<dbReference type="PANTHER" id="PTHR10434:SF11">
    <property type="entry name" value="1-ACYL-SN-GLYCEROL-3-PHOSPHATE ACYLTRANSFERASE"/>
    <property type="match status" value="1"/>
</dbReference>
<dbReference type="SMART" id="SM00563">
    <property type="entry name" value="PlsC"/>
    <property type="match status" value="1"/>
</dbReference>
<accession>A0A7W0HKH1</accession>
<dbReference type="CDD" id="cd07989">
    <property type="entry name" value="LPLAT_AGPAT-like"/>
    <property type="match status" value="1"/>
</dbReference>
<dbReference type="GO" id="GO:0006654">
    <property type="term" value="P:phosphatidic acid biosynthetic process"/>
    <property type="evidence" value="ECO:0007669"/>
    <property type="project" value="TreeGrafter"/>
</dbReference>
<evidence type="ECO:0000256" key="4">
    <source>
        <dbReference type="SAM" id="Phobius"/>
    </source>
</evidence>
<dbReference type="AlphaFoldDB" id="A0A7W0HKH1"/>
<feature type="transmembrane region" description="Helical" evidence="4">
    <location>
        <begin position="18"/>
        <end position="38"/>
    </location>
</feature>
<dbReference type="EMBL" id="JACDUS010000003">
    <property type="protein sequence ID" value="MBA2881269.1"/>
    <property type="molecule type" value="Genomic_DNA"/>
</dbReference>
<dbReference type="GO" id="GO:0003841">
    <property type="term" value="F:1-acylglycerol-3-phosphate O-acyltransferase activity"/>
    <property type="evidence" value="ECO:0007669"/>
    <property type="project" value="TreeGrafter"/>
</dbReference>
<feature type="transmembrane region" description="Helical" evidence="4">
    <location>
        <begin position="59"/>
        <end position="79"/>
    </location>
</feature>
<organism evidence="6 7">
    <name type="scientific">Desulfosalsimonas propionicica</name>
    <dbReference type="NCBI Taxonomy" id="332175"/>
    <lineage>
        <taxon>Bacteria</taxon>
        <taxon>Pseudomonadati</taxon>
        <taxon>Thermodesulfobacteriota</taxon>
        <taxon>Desulfobacteria</taxon>
        <taxon>Desulfobacterales</taxon>
        <taxon>Desulfosalsimonadaceae</taxon>
        <taxon>Desulfosalsimonas</taxon>
    </lineage>
</organism>
<keyword evidence="2" id="KW-0808">Transferase</keyword>
<name>A0A7W0HKH1_9BACT</name>
<keyword evidence="4" id="KW-0812">Transmembrane</keyword>
<evidence type="ECO:0000256" key="2">
    <source>
        <dbReference type="ARBA" id="ARBA00022679"/>
    </source>
</evidence>
<sequence>MNDRIKRSLNTQEMLGRFAVWLTAPLIVLAIRLAGWRIRDLTAVRRRIRDLMRQHSGPWLICANHLTLIDSFILAYAMFPTWRYMTDFHLVPWNMPEYMNFNRNRLVGGFCYLTKCIPVVRGGDREGVKQSLEKCVQILQKGQNLMIFPEGTRSRTGRVNTRDFTYNVGRWMCQMSEVRVLCMYLRGDSQHTYSDFPARGETFTLMVEPCRPETQLKGLRAHRDCAGQIIGHLAEMEKRYFAGRGK</sequence>
<dbReference type="Pfam" id="PF01553">
    <property type="entry name" value="Acyltransferase"/>
    <property type="match status" value="1"/>
</dbReference>
<protein>
    <recommendedName>
        <fullName evidence="5">Phospholipid/glycerol acyltransferase domain-containing protein</fullName>
    </recommendedName>
</protein>
<dbReference type="PANTHER" id="PTHR10434">
    <property type="entry name" value="1-ACYL-SN-GLYCEROL-3-PHOSPHATE ACYLTRANSFERASE"/>
    <property type="match status" value="1"/>
</dbReference>
<dbReference type="Proteomes" id="UP000525298">
    <property type="component" value="Unassembled WGS sequence"/>
</dbReference>